<evidence type="ECO:0000256" key="1">
    <source>
        <dbReference type="SAM" id="Phobius"/>
    </source>
</evidence>
<keyword evidence="1" id="KW-1133">Transmembrane helix</keyword>
<keyword evidence="1" id="KW-0812">Transmembrane</keyword>
<feature type="chain" id="PRO_5035233378" description="DUF2330 domain-containing protein" evidence="2">
    <location>
        <begin position="29"/>
        <end position="371"/>
    </location>
</feature>
<evidence type="ECO:0008006" key="5">
    <source>
        <dbReference type="Google" id="ProtNLM"/>
    </source>
</evidence>
<evidence type="ECO:0000256" key="2">
    <source>
        <dbReference type="SAM" id="SignalP"/>
    </source>
</evidence>
<dbReference type="Pfam" id="PF10092">
    <property type="entry name" value="DUF2330"/>
    <property type="match status" value="1"/>
</dbReference>
<dbReference type="Proteomes" id="UP000612808">
    <property type="component" value="Unassembled WGS sequence"/>
</dbReference>
<organism evidence="3 4">
    <name type="scientific">Actinocatenispora rupis</name>
    <dbReference type="NCBI Taxonomy" id="519421"/>
    <lineage>
        <taxon>Bacteria</taxon>
        <taxon>Bacillati</taxon>
        <taxon>Actinomycetota</taxon>
        <taxon>Actinomycetes</taxon>
        <taxon>Micromonosporales</taxon>
        <taxon>Micromonosporaceae</taxon>
        <taxon>Actinocatenispora</taxon>
    </lineage>
</organism>
<keyword evidence="1" id="KW-0472">Membrane</keyword>
<dbReference type="EMBL" id="BOMB01000001">
    <property type="protein sequence ID" value="GID09155.1"/>
    <property type="molecule type" value="Genomic_DNA"/>
</dbReference>
<evidence type="ECO:0000313" key="4">
    <source>
        <dbReference type="Proteomes" id="UP000612808"/>
    </source>
</evidence>
<keyword evidence="4" id="KW-1185">Reference proteome</keyword>
<protein>
    <recommendedName>
        <fullName evidence="5">DUF2330 domain-containing protein</fullName>
    </recommendedName>
</protein>
<sequence>MRRTHRLAAVLAAVLLAQLGLVATPALACACGAIVTPNPDARVADETSLVRYEGGSETIAMSLTLTATPTSAAWFLPVPAKPTFRLADTALFNRLAQVTAPRVVEEPRHGDCSGACAVPGAARPSPDVRVLSHVPVGPYDVATLAASDGTALSRWLTAHGFHLSPTLARGVRPYAAAHWVYVAVRLRPAAGHRDLGTQLPPLAVTFPSRELVYPMRLTHLARKPQTVRLYVLADHRMRAIGGLPSESDVRYADWIDAPTPSTAPTATPSGGTDGDPLAPFVPHRMFLTRFDLVDLAPSAVTEDFRFVRAAADTPHQSVVYYRAGGSTGSGSDLPDTDTLLLVAAFTPLVLLLIGGALTAAVLIGRRRRRST</sequence>
<reference evidence="3" key="1">
    <citation type="submission" date="2021-01" db="EMBL/GenBank/DDBJ databases">
        <title>Whole genome shotgun sequence of Actinocatenispora rupis NBRC 107355.</title>
        <authorList>
            <person name="Komaki H."/>
            <person name="Tamura T."/>
        </authorList>
    </citation>
    <scope>NUCLEOTIDE SEQUENCE</scope>
    <source>
        <strain evidence="3">NBRC 107355</strain>
    </source>
</reference>
<gene>
    <name evidence="3" type="ORF">Aru02nite_00440</name>
</gene>
<feature type="transmembrane region" description="Helical" evidence="1">
    <location>
        <begin position="339"/>
        <end position="363"/>
    </location>
</feature>
<evidence type="ECO:0000313" key="3">
    <source>
        <dbReference type="EMBL" id="GID09155.1"/>
    </source>
</evidence>
<name>A0A8J3N9Y2_9ACTN</name>
<feature type="signal peptide" evidence="2">
    <location>
        <begin position="1"/>
        <end position="28"/>
    </location>
</feature>
<comment type="caution">
    <text evidence="3">The sequence shown here is derived from an EMBL/GenBank/DDBJ whole genome shotgun (WGS) entry which is preliminary data.</text>
</comment>
<dbReference type="InterPro" id="IPR019283">
    <property type="entry name" value="DUF2330"/>
</dbReference>
<proteinExistence type="predicted"/>
<dbReference type="RefSeq" id="WP_203653896.1">
    <property type="nucleotide sequence ID" value="NZ_BAAAZM010000031.1"/>
</dbReference>
<keyword evidence="2" id="KW-0732">Signal</keyword>
<dbReference type="PROSITE" id="PS51257">
    <property type="entry name" value="PROKAR_LIPOPROTEIN"/>
    <property type="match status" value="1"/>
</dbReference>
<accession>A0A8J3N9Y2</accession>
<dbReference type="AlphaFoldDB" id="A0A8J3N9Y2"/>